<dbReference type="EMBL" id="AZDY01000041">
    <property type="protein sequence ID" value="KRK81872.1"/>
    <property type="molecule type" value="Genomic_DNA"/>
</dbReference>
<dbReference type="PANTHER" id="PTHR23523">
    <property type="match status" value="1"/>
</dbReference>
<feature type="transmembrane region" description="Helical" evidence="6">
    <location>
        <begin position="305"/>
        <end position="330"/>
    </location>
</feature>
<dbReference type="STRING" id="1423788.FC78_GL000171"/>
<dbReference type="InterPro" id="IPR011701">
    <property type="entry name" value="MFS"/>
</dbReference>
<keyword evidence="9" id="KW-1185">Reference proteome</keyword>
<dbReference type="PROSITE" id="PS50850">
    <property type="entry name" value="MFS"/>
    <property type="match status" value="1"/>
</dbReference>
<feature type="transmembrane region" description="Helical" evidence="6">
    <location>
        <begin position="210"/>
        <end position="233"/>
    </location>
</feature>
<dbReference type="Proteomes" id="UP000051515">
    <property type="component" value="Unassembled WGS sequence"/>
</dbReference>
<feature type="transmembrane region" description="Helical" evidence="6">
    <location>
        <begin position="80"/>
        <end position="99"/>
    </location>
</feature>
<dbReference type="InterPro" id="IPR036259">
    <property type="entry name" value="MFS_trans_sf"/>
</dbReference>
<dbReference type="Pfam" id="PF07690">
    <property type="entry name" value="MFS_1"/>
    <property type="match status" value="1"/>
</dbReference>
<feature type="transmembrane region" description="Helical" evidence="6">
    <location>
        <begin position="142"/>
        <end position="164"/>
    </location>
</feature>
<protein>
    <submittedName>
        <fullName evidence="8">Transport protein</fullName>
    </submittedName>
</protein>
<evidence type="ECO:0000256" key="2">
    <source>
        <dbReference type="ARBA" id="ARBA00022448"/>
    </source>
</evidence>
<dbReference type="AlphaFoldDB" id="A0A0R1KEN2"/>
<accession>A0A0R1KEN2</accession>
<evidence type="ECO:0000313" key="8">
    <source>
        <dbReference type="EMBL" id="KRK81872.1"/>
    </source>
</evidence>
<keyword evidence="5 6" id="KW-0472">Membrane</keyword>
<feature type="transmembrane region" description="Helical" evidence="6">
    <location>
        <begin position="105"/>
        <end position="130"/>
    </location>
</feature>
<comment type="subcellular location">
    <subcellularLocation>
        <location evidence="1">Cell membrane</location>
        <topology evidence="1">Multi-pass membrane protein</topology>
    </subcellularLocation>
</comment>
<dbReference type="PATRIC" id="fig|1423788.3.peg.177"/>
<name>A0A0R1KEN2_9LACO</name>
<dbReference type="GO" id="GO:0022857">
    <property type="term" value="F:transmembrane transporter activity"/>
    <property type="evidence" value="ECO:0007669"/>
    <property type="project" value="InterPro"/>
</dbReference>
<dbReference type="GO" id="GO:0005886">
    <property type="term" value="C:plasma membrane"/>
    <property type="evidence" value="ECO:0007669"/>
    <property type="project" value="UniProtKB-SubCell"/>
</dbReference>
<reference evidence="8 9" key="1">
    <citation type="journal article" date="2015" name="Genome Announc.">
        <title>Expanding the biotechnology potential of lactobacilli through comparative genomics of 213 strains and associated genera.</title>
        <authorList>
            <person name="Sun Z."/>
            <person name="Harris H.M."/>
            <person name="McCann A."/>
            <person name="Guo C."/>
            <person name="Argimon S."/>
            <person name="Zhang W."/>
            <person name="Yang X."/>
            <person name="Jeffery I.B."/>
            <person name="Cooney J.C."/>
            <person name="Kagawa T.F."/>
            <person name="Liu W."/>
            <person name="Song Y."/>
            <person name="Salvetti E."/>
            <person name="Wrobel A."/>
            <person name="Rasinkangas P."/>
            <person name="Parkhill J."/>
            <person name="Rea M.C."/>
            <person name="O'Sullivan O."/>
            <person name="Ritari J."/>
            <person name="Douillard F.P."/>
            <person name="Paul Ross R."/>
            <person name="Yang R."/>
            <person name="Briner A.E."/>
            <person name="Felis G.E."/>
            <person name="de Vos W.M."/>
            <person name="Barrangou R."/>
            <person name="Klaenhammer T.R."/>
            <person name="Caufield P.W."/>
            <person name="Cui Y."/>
            <person name="Zhang H."/>
            <person name="O'Toole P.W."/>
        </authorList>
    </citation>
    <scope>NUCLEOTIDE SEQUENCE [LARGE SCALE GENOMIC DNA]</scope>
    <source>
        <strain evidence="8 9">DSM 19674</strain>
    </source>
</reference>
<dbReference type="Gene3D" id="1.20.1250.20">
    <property type="entry name" value="MFS general substrate transporter like domains"/>
    <property type="match status" value="1"/>
</dbReference>
<feature type="transmembrane region" description="Helical" evidence="6">
    <location>
        <begin position="53"/>
        <end position="73"/>
    </location>
</feature>
<feature type="transmembrane region" description="Helical" evidence="6">
    <location>
        <begin position="282"/>
        <end position="299"/>
    </location>
</feature>
<dbReference type="InterPro" id="IPR052524">
    <property type="entry name" value="MFS_Cyanate_Porter"/>
</dbReference>
<feature type="transmembrane region" description="Helical" evidence="6">
    <location>
        <begin position="370"/>
        <end position="393"/>
    </location>
</feature>
<feature type="transmembrane region" description="Helical" evidence="6">
    <location>
        <begin position="18"/>
        <end position="41"/>
    </location>
</feature>
<feature type="domain" description="Major facilitator superfamily (MFS) profile" evidence="7">
    <location>
        <begin position="17"/>
        <end position="397"/>
    </location>
</feature>
<keyword evidence="2" id="KW-0813">Transport</keyword>
<evidence type="ECO:0000256" key="4">
    <source>
        <dbReference type="ARBA" id="ARBA00022989"/>
    </source>
</evidence>
<evidence type="ECO:0000256" key="6">
    <source>
        <dbReference type="SAM" id="Phobius"/>
    </source>
</evidence>
<evidence type="ECO:0000259" key="7">
    <source>
        <dbReference type="PROSITE" id="PS50850"/>
    </source>
</evidence>
<organism evidence="8 9">
    <name type="scientific">Companilactobacillus bobalius DSM 19674</name>
    <dbReference type="NCBI Taxonomy" id="1423788"/>
    <lineage>
        <taxon>Bacteria</taxon>
        <taxon>Bacillati</taxon>
        <taxon>Bacillota</taxon>
        <taxon>Bacilli</taxon>
        <taxon>Lactobacillales</taxon>
        <taxon>Lactobacillaceae</taxon>
        <taxon>Companilactobacillus</taxon>
        <taxon>Companilactobacillus bobalius</taxon>
    </lineage>
</organism>
<dbReference type="InterPro" id="IPR020846">
    <property type="entry name" value="MFS_dom"/>
</dbReference>
<gene>
    <name evidence="8" type="ORF">FC78_GL000171</name>
</gene>
<evidence type="ECO:0000256" key="3">
    <source>
        <dbReference type="ARBA" id="ARBA00022692"/>
    </source>
</evidence>
<dbReference type="PANTHER" id="PTHR23523:SF2">
    <property type="entry name" value="2-NITROIMIDAZOLE TRANSPORTER"/>
    <property type="match status" value="1"/>
</dbReference>
<evidence type="ECO:0000256" key="5">
    <source>
        <dbReference type="ARBA" id="ARBA00023136"/>
    </source>
</evidence>
<keyword evidence="4 6" id="KW-1133">Transmembrane helix</keyword>
<feature type="transmembrane region" description="Helical" evidence="6">
    <location>
        <begin position="342"/>
        <end position="364"/>
    </location>
</feature>
<feature type="transmembrane region" description="Helical" evidence="6">
    <location>
        <begin position="170"/>
        <end position="189"/>
    </location>
</feature>
<dbReference type="SUPFAM" id="SSF103473">
    <property type="entry name" value="MFS general substrate transporter"/>
    <property type="match status" value="1"/>
</dbReference>
<keyword evidence="3 6" id="KW-0812">Transmembrane</keyword>
<comment type="caution">
    <text evidence="8">The sequence shown here is derived from an EMBL/GenBank/DDBJ whole genome shotgun (WGS) entry which is preliminary data.</text>
</comment>
<evidence type="ECO:0000256" key="1">
    <source>
        <dbReference type="ARBA" id="ARBA00004651"/>
    </source>
</evidence>
<sequence length="400" mass="43377">MFIFEGEFQMQTTKSKKYFLLSMMLIAANLRLPIMIIPPLIKTIEGQLGLPKSTAGLITSIPLITFALLSPIIVKVAKKLGNELTIFVFFLLLIIGSYLRIIPTIAALMFGTFLVGIGIDSGNVLVPAIIKDHMPNEIPLGTSLYTLSMLLIGAIGTALSGILITKTSLQMTLAILSIMGIIATIFWLPNLKSNQKDSTQQTQSKVYRSVWNQSLGWLITAFFGLQSIVYYSFITWLPSILESNGIASITASNLLTLLQLSGLPCSFIVPFLSVRKGGLKKLLVMLFIGYAIAPLGYLISTSSLVFLTIVTVVTGFGSGLAFNMAVVFFTEKTTNPIQTAEVSGMAQSAGYLLAAIGPTLFGFLQSSTQSWNLIIIILILLSILLTLSGIFIAHHKPIKE</sequence>
<proteinExistence type="predicted"/>
<feature type="transmembrane region" description="Helical" evidence="6">
    <location>
        <begin position="245"/>
        <end position="270"/>
    </location>
</feature>
<evidence type="ECO:0000313" key="9">
    <source>
        <dbReference type="Proteomes" id="UP000051515"/>
    </source>
</evidence>